<evidence type="ECO:0000256" key="1">
    <source>
        <dbReference type="SAM" id="MobiDB-lite"/>
    </source>
</evidence>
<dbReference type="Gene3D" id="2.60.40.640">
    <property type="match status" value="1"/>
</dbReference>
<sequence length="402" mass="44323">MNENTIARLSIELLPHFGWTIHDEPVYSPGSTVQGTRHLVLSFISSSLSLPLADILSDLLSCLGVVRIHCDDLEVVSTAATRLRIVFHGAETTHGHREQLFGTQHYLWRDKDPLTLEYPFTAELPMIQLPPTVLDNTTYSFKMGLTAFLEGDHSVLARTFRPVIYRPLLETRLVKQTHAVSVPLACRPSNSNSSAMNDNNANATLSLYALDYVPGDALSAHVSLPADDPETSVDVHVELIQTTQSTLFKNSTKLAVVIASTHQIIQSKDHPFTVVLGMDVPESSVPTFTYGRVTTIRYHLLVKVVRKQPGLFSRSRVTTFDAAPITIGTLPYGVHAPEGLVPYTLFDTVFATNKSQSSNRMLPVPKFFPPIESEDVPPPYEPTQLPQYQVLTPPSLSPSSSA</sequence>
<feature type="compositionally biased region" description="Low complexity" evidence="1">
    <location>
        <begin position="393"/>
        <end position="402"/>
    </location>
</feature>
<evidence type="ECO:0000313" key="3">
    <source>
        <dbReference type="Proteomes" id="UP000242180"/>
    </source>
</evidence>
<dbReference type="GO" id="GO:0015031">
    <property type="term" value="P:protein transport"/>
    <property type="evidence" value="ECO:0007669"/>
    <property type="project" value="TreeGrafter"/>
</dbReference>
<dbReference type="SUPFAM" id="SSF81296">
    <property type="entry name" value="E set domains"/>
    <property type="match status" value="1"/>
</dbReference>
<accession>A0A1X2HIH7</accession>
<evidence type="ECO:0008006" key="4">
    <source>
        <dbReference type="Google" id="ProtNLM"/>
    </source>
</evidence>
<comment type="caution">
    <text evidence="2">The sequence shown here is derived from an EMBL/GenBank/DDBJ whole genome shotgun (WGS) entry which is preliminary data.</text>
</comment>
<dbReference type="AlphaFoldDB" id="A0A1X2HIH7"/>
<protein>
    <recommendedName>
        <fullName evidence="4">Arrestin-like N-terminal domain-containing protein</fullName>
    </recommendedName>
</protein>
<dbReference type="EMBL" id="MCGN01000003">
    <property type="protein sequence ID" value="ORY98867.1"/>
    <property type="molecule type" value="Genomic_DNA"/>
</dbReference>
<reference evidence="2 3" key="1">
    <citation type="submission" date="2016-07" db="EMBL/GenBank/DDBJ databases">
        <title>Pervasive Adenine N6-methylation of Active Genes in Fungi.</title>
        <authorList>
            <consortium name="DOE Joint Genome Institute"/>
            <person name="Mondo S.J."/>
            <person name="Dannebaum R.O."/>
            <person name="Kuo R.C."/>
            <person name="Labutti K."/>
            <person name="Haridas S."/>
            <person name="Kuo A."/>
            <person name="Salamov A."/>
            <person name="Ahrendt S.R."/>
            <person name="Lipzen A."/>
            <person name="Sullivan W."/>
            <person name="Andreopoulos W.B."/>
            <person name="Clum A."/>
            <person name="Lindquist E."/>
            <person name="Daum C."/>
            <person name="Ramamoorthy G.K."/>
            <person name="Gryganskyi A."/>
            <person name="Culley D."/>
            <person name="Magnuson J.K."/>
            <person name="James T.Y."/>
            <person name="O'Malley M.A."/>
            <person name="Stajich J.E."/>
            <person name="Spatafora J.W."/>
            <person name="Visel A."/>
            <person name="Grigoriev I.V."/>
        </authorList>
    </citation>
    <scope>NUCLEOTIDE SEQUENCE [LARGE SCALE GENOMIC DNA]</scope>
    <source>
        <strain evidence="2 3">NRRL 2496</strain>
    </source>
</reference>
<dbReference type="Proteomes" id="UP000242180">
    <property type="component" value="Unassembled WGS sequence"/>
</dbReference>
<dbReference type="GO" id="GO:0005737">
    <property type="term" value="C:cytoplasm"/>
    <property type="evidence" value="ECO:0007669"/>
    <property type="project" value="TreeGrafter"/>
</dbReference>
<dbReference type="InterPro" id="IPR014756">
    <property type="entry name" value="Ig_E-set"/>
</dbReference>
<gene>
    <name evidence="2" type="ORF">BCR43DRAFT_488304</name>
</gene>
<dbReference type="STRING" id="13706.A0A1X2HIH7"/>
<proteinExistence type="predicted"/>
<feature type="region of interest" description="Disordered" evidence="1">
    <location>
        <begin position="373"/>
        <end position="402"/>
    </location>
</feature>
<dbReference type="PANTHER" id="PTHR11188:SF17">
    <property type="entry name" value="FI21816P1"/>
    <property type="match status" value="1"/>
</dbReference>
<dbReference type="PANTHER" id="PTHR11188">
    <property type="entry name" value="ARRESTIN DOMAIN CONTAINING PROTEIN"/>
    <property type="match status" value="1"/>
</dbReference>
<dbReference type="InParanoid" id="A0A1X2HIH7"/>
<dbReference type="InterPro" id="IPR050357">
    <property type="entry name" value="Arrestin_domain-protein"/>
</dbReference>
<keyword evidence="3" id="KW-1185">Reference proteome</keyword>
<name>A0A1X2HIH7_SYNRA</name>
<organism evidence="2 3">
    <name type="scientific">Syncephalastrum racemosum</name>
    <name type="common">Filamentous fungus</name>
    <dbReference type="NCBI Taxonomy" id="13706"/>
    <lineage>
        <taxon>Eukaryota</taxon>
        <taxon>Fungi</taxon>
        <taxon>Fungi incertae sedis</taxon>
        <taxon>Mucoromycota</taxon>
        <taxon>Mucoromycotina</taxon>
        <taxon>Mucoromycetes</taxon>
        <taxon>Mucorales</taxon>
        <taxon>Syncephalastraceae</taxon>
        <taxon>Syncephalastrum</taxon>
    </lineage>
</organism>
<dbReference type="InterPro" id="IPR014752">
    <property type="entry name" value="Arrestin-like_C"/>
</dbReference>
<dbReference type="OMA" id="GWSIKNQ"/>
<evidence type="ECO:0000313" key="2">
    <source>
        <dbReference type="EMBL" id="ORY98867.1"/>
    </source>
</evidence>
<dbReference type="OrthoDB" id="2230611at2759"/>